<dbReference type="PANTHER" id="PTHR22835">
    <property type="entry name" value="ZINC FINGER FYVE DOMAIN CONTAINING PROTEIN"/>
    <property type="match status" value="1"/>
</dbReference>
<dbReference type="AlphaFoldDB" id="A0A1D6LZD5"/>
<sequence length="394" mass="43483">MSHQHLPDCYVVPTELVQRRCSESRPSLLSQPTVVHVLPHPNRPTRIQRRCRIPRRSPTRPCRSPRDPLPTHGVPAAAPAVLSVFSLLATTAAAQGRYRAVFSFGDSLVDAGNLVTEGIPDYLATARPPYGQTYFGYPTGRCSDGRLVVDFIAQELGLPLPPPSKAKNASFAQGANFAITGATALDTDFFRKRGLGSTVWNSGSLRTQIQWLRDLKPSLCSSAQGTRCKEFFAECLFVVGEFGGNDYNAPLFAGKDLREAYKLTPHVIRAISDGVEQLIAEGAKDLIVPGVMPSGCFPVYLTMYVDPKEGHGSRTSCLKRGRLRANRPQRLEVPRTSIHRFGRIGRLVLRIATSRDDIEVVAVNDPFIDAKYMVRKLILILVIIFHMSDSGRFI</sequence>
<feature type="domain" description="Glyceraldehyde 3-phosphate dehydrogenase NAD(P) binding" evidence="3">
    <location>
        <begin position="338"/>
        <end position="375"/>
    </location>
</feature>
<evidence type="ECO:0000313" key="4">
    <source>
        <dbReference type="EMBL" id="AQK84451.1"/>
    </source>
</evidence>
<dbReference type="InterPro" id="IPR020828">
    <property type="entry name" value="GlycerAld_3-P_DH_NAD(P)-bd"/>
</dbReference>
<dbReference type="GO" id="GO:0051287">
    <property type="term" value="F:NAD binding"/>
    <property type="evidence" value="ECO:0007669"/>
    <property type="project" value="InterPro"/>
</dbReference>
<dbReference type="Gene3D" id="3.40.50.1110">
    <property type="entry name" value="SGNH hydrolase"/>
    <property type="match status" value="1"/>
</dbReference>
<dbReference type="Pfam" id="PF00044">
    <property type="entry name" value="Gp_dh_N"/>
    <property type="match status" value="1"/>
</dbReference>
<dbReference type="EMBL" id="CM000782">
    <property type="protein sequence ID" value="AQK84451.1"/>
    <property type="molecule type" value="Genomic_DNA"/>
</dbReference>
<dbReference type="ExpressionAtlas" id="A0A1D6LZD5">
    <property type="expression patterns" value="baseline and differential"/>
</dbReference>
<dbReference type="GO" id="GO:0016788">
    <property type="term" value="F:hydrolase activity, acting on ester bonds"/>
    <property type="evidence" value="ECO:0007669"/>
    <property type="project" value="InterPro"/>
</dbReference>
<dbReference type="Gene3D" id="3.40.50.720">
    <property type="entry name" value="NAD(P)-binding Rossmann-like Domain"/>
    <property type="match status" value="1"/>
</dbReference>
<protein>
    <submittedName>
        <fullName evidence="4">GDSL esterase/lipase</fullName>
    </submittedName>
</protein>
<evidence type="ECO:0000259" key="3">
    <source>
        <dbReference type="Pfam" id="PF00044"/>
    </source>
</evidence>
<dbReference type="Pfam" id="PF00657">
    <property type="entry name" value="Lipase_GDSL"/>
    <property type="match status" value="1"/>
</dbReference>
<gene>
    <name evidence="4" type="ORF">ZEAMMB73_Zm00001d037609</name>
</gene>
<comment type="similarity">
    <text evidence="1">Belongs to the 'GDSL' lipolytic enzyme family.</text>
</comment>
<evidence type="ECO:0000256" key="2">
    <source>
        <dbReference type="ARBA" id="ARBA00023180"/>
    </source>
</evidence>
<dbReference type="InterPro" id="IPR036514">
    <property type="entry name" value="SGNH_hydro_sf"/>
</dbReference>
<evidence type="ECO:0000256" key="1">
    <source>
        <dbReference type="ARBA" id="ARBA00008668"/>
    </source>
</evidence>
<name>A0A1D6LZD5_MAIZE</name>
<dbReference type="InterPro" id="IPR001087">
    <property type="entry name" value="GDSL"/>
</dbReference>
<reference evidence="4" key="1">
    <citation type="submission" date="2015-12" db="EMBL/GenBank/DDBJ databases">
        <title>Update maize B73 reference genome by single molecule sequencing technologies.</title>
        <authorList>
            <consortium name="Maize Genome Sequencing Project"/>
            <person name="Ware D."/>
        </authorList>
    </citation>
    <scope>NUCLEOTIDE SEQUENCE</scope>
    <source>
        <tissue evidence="4">Seedling</tissue>
    </source>
</reference>
<dbReference type="SUPFAM" id="SSF51735">
    <property type="entry name" value="NAD(P)-binding Rossmann-fold domains"/>
    <property type="match status" value="1"/>
</dbReference>
<organism evidence="4">
    <name type="scientific">Zea mays</name>
    <name type="common">Maize</name>
    <dbReference type="NCBI Taxonomy" id="4577"/>
    <lineage>
        <taxon>Eukaryota</taxon>
        <taxon>Viridiplantae</taxon>
        <taxon>Streptophyta</taxon>
        <taxon>Embryophyta</taxon>
        <taxon>Tracheophyta</taxon>
        <taxon>Spermatophyta</taxon>
        <taxon>Magnoliopsida</taxon>
        <taxon>Liliopsida</taxon>
        <taxon>Poales</taxon>
        <taxon>Poaceae</taxon>
        <taxon>PACMAD clade</taxon>
        <taxon>Panicoideae</taxon>
        <taxon>Andropogonodae</taxon>
        <taxon>Andropogoneae</taxon>
        <taxon>Tripsacinae</taxon>
        <taxon>Zea</taxon>
    </lineage>
</organism>
<dbReference type="InterPro" id="IPR036291">
    <property type="entry name" value="NAD(P)-bd_dom_sf"/>
</dbReference>
<proteinExistence type="inferred from homology"/>
<accession>A0A1D6LZD5</accession>
<dbReference type="InParanoid" id="A0A1D6LZD5"/>
<dbReference type="PANTHER" id="PTHR22835:SF233">
    <property type="entry name" value="OS06G0531600 PROTEIN"/>
    <property type="match status" value="1"/>
</dbReference>
<keyword evidence="2" id="KW-0325">Glycoprotein</keyword>
<dbReference type="STRING" id="4577.A0A1D6LZD5"/>